<feature type="transmembrane region" description="Helical" evidence="7">
    <location>
        <begin position="151"/>
        <end position="167"/>
    </location>
</feature>
<evidence type="ECO:0000256" key="3">
    <source>
        <dbReference type="ARBA" id="ARBA00022679"/>
    </source>
</evidence>
<evidence type="ECO:0000256" key="4">
    <source>
        <dbReference type="ARBA" id="ARBA00022692"/>
    </source>
</evidence>
<feature type="transmembrane region" description="Helical" evidence="7">
    <location>
        <begin position="259"/>
        <end position="277"/>
    </location>
</feature>
<comment type="similarity">
    <text evidence="2">Belongs to the UbiA prenyltransferase family.</text>
</comment>
<dbReference type="PANTHER" id="PTHR43009">
    <property type="entry name" value="HOMOGENTISATE SOLANESYLTRANSFERASE, CHLOROPLASTIC"/>
    <property type="match status" value="1"/>
</dbReference>
<evidence type="ECO:0000256" key="5">
    <source>
        <dbReference type="ARBA" id="ARBA00022989"/>
    </source>
</evidence>
<dbReference type="AlphaFoldDB" id="A0ABD1LJH4"/>
<keyword evidence="5 7" id="KW-1133">Transmembrane helix</keyword>
<organism evidence="8 9">
    <name type="scientific">Flemingia macrophylla</name>
    <dbReference type="NCBI Taxonomy" id="520843"/>
    <lineage>
        <taxon>Eukaryota</taxon>
        <taxon>Viridiplantae</taxon>
        <taxon>Streptophyta</taxon>
        <taxon>Embryophyta</taxon>
        <taxon>Tracheophyta</taxon>
        <taxon>Spermatophyta</taxon>
        <taxon>Magnoliopsida</taxon>
        <taxon>eudicotyledons</taxon>
        <taxon>Gunneridae</taxon>
        <taxon>Pentapetalae</taxon>
        <taxon>rosids</taxon>
        <taxon>fabids</taxon>
        <taxon>Fabales</taxon>
        <taxon>Fabaceae</taxon>
        <taxon>Papilionoideae</taxon>
        <taxon>50 kb inversion clade</taxon>
        <taxon>NPAAA clade</taxon>
        <taxon>indigoferoid/millettioid clade</taxon>
        <taxon>Phaseoleae</taxon>
        <taxon>Flemingia</taxon>
    </lineage>
</organism>
<feature type="transmembrane region" description="Helical" evidence="7">
    <location>
        <begin position="179"/>
        <end position="199"/>
    </location>
</feature>
<keyword evidence="4 7" id="KW-0812">Transmembrane</keyword>
<dbReference type="EMBL" id="JBGMDY010000009">
    <property type="protein sequence ID" value="KAL2323105.1"/>
    <property type="molecule type" value="Genomic_DNA"/>
</dbReference>
<reference evidence="8 9" key="1">
    <citation type="submission" date="2024-08" db="EMBL/GenBank/DDBJ databases">
        <title>Insights into the chromosomal genome structure of Flemingia macrophylla.</title>
        <authorList>
            <person name="Ding Y."/>
            <person name="Zhao Y."/>
            <person name="Bi W."/>
            <person name="Wu M."/>
            <person name="Zhao G."/>
            <person name="Gong Y."/>
            <person name="Li W."/>
            <person name="Zhang P."/>
        </authorList>
    </citation>
    <scope>NUCLEOTIDE SEQUENCE [LARGE SCALE GENOMIC DNA]</scope>
    <source>
        <strain evidence="8">DYQJB</strain>
        <tissue evidence="8">Leaf</tissue>
    </source>
</reference>
<keyword evidence="9" id="KW-1185">Reference proteome</keyword>
<keyword evidence="6 7" id="KW-0472">Membrane</keyword>
<protein>
    <submittedName>
        <fullName evidence="8">Uncharacterized protein</fullName>
    </submittedName>
</protein>
<proteinExistence type="inferred from homology"/>
<evidence type="ECO:0000256" key="1">
    <source>
        <dbReference type="ARBA" id="ARBA00004508"/>
    </source>
</evidence>
<gene>
    <name evidence="8" type="ORF">Fmac_027484</name>
</gene>
<feature type="transmembrane region" description="Helical" evidence="7">
    <location>
        <begin position="88"/>
        <end position="113"/>
    </location>
</feature>
<evidence type="ECO:0000313" key="8">
    <source>
        <dbReference type="EMBL" id="KAL2323105.1"/>
    </source>
</evidence>
<evidence type="ECO:0000313" key="9">
    <source>
        <dbReference type="Proteomes" id="UP001603857"/>
    </source>
</evidence>
<evidence type="ECO:0000256" key="6">
    <source>
        <dbReference type="ARBA" id="ARBA00023136"/>
    </source>
</evidence>
<accession>A0ABD1LJH4</accession>
<dbReference type="Gene3D" id="1.20.120.1780">
    <property type="entry name" value="UbiA prenyltransferase"/>
    <property type="match status" value="1"/>
</dbReference>
<feature type="transmembrane region" description="Helical" evidence="7">
    <location>
        <begin position="54"/>
        <end position="76"/>
    </location>
</feature>
<comment type="subcellular location">
    <subcellularLocation>
        <location evidence="1">Plastid</location>
        <location evidence="1">Chloroplast membrane</location>
        <topology evidence="1">Multi-pass membrane protein</topology>
    </subcellularLocation>
</comment>
<name>A0ABD1LJH4_9FABA</name>
<dbReference type="GO" id="GO:0016740">
    <property type="term" value="F:transferase activity"/>
    <property type="evidence" value="ECO:0007669"/>
    <property type="project" value="UniProtKB-KW"/>
</dbReference>
<feature type="transmembrane region" description="Helical" evidence="7">
    <location>
        <begin position="125"/>
        <end position="145"/>
    </location>
</feature>
<feature type="transmembrane region" description="Helical" evidence="7">
    <location>
        <begin position="211"/>
        <end position="233"/>
    </location>
</feature>
<evidence type="ECO:0000256" key="7">
    <source>
        <dbReference type="SAM" id="Phobius"/>
    </source>
</evidence>
<dbReference type="GO" id="GO:0031969">
    <property type="term" value="C:chloroplast membrane"/>
    <property type="evidence" value="ECO:0007669"/>
    <property type="project" value="UniProtKB-SubCell"/>
</dbReference>
<dbReference type="InterPro" id="IPR000537">
    <property type="entry name" value="UbiA_prenyltransferase"/>
</dbReference>
<dbReference type="Pfam" id="PF01040">
    <property type="entry name" value="UbiA"/>
    <property type="match status" value="1"/>
</dbReference>
<sequence>MLNQNYKCAAEASEYQDCNEQDVAKVTTTPYSDSEPHPSYVKSILDILKKFWDAFFLFTSPYAILGQTLGVLSASLHAVEKLSDISPLFLIGVLQVAIPFSLLGIFVAGLNQLTDIEIDKINKPYLPLASGKISYTTGSLVPAFVIGSRPLILGLVSNCLLWMAYSVNGPFLRWKKNPFLAAMCLFSTLAIVFPISSFLHMQTFVFKRSLAFPKSLISAVIFMTLYSIGIAFCKDVPDVEGDEKYGVYTFAVLFGRKRMFQICVFLFEMAFGVAFLAGATSPFLWIKLVTGVGHVILASVLWYQAKSTDLTSKSSMISFYFSIWKVGVKVSDSISAFSERFCTSLEQCALSFLYS</sequence>
<comment type="caution">
    <text evidence="8">The sequence shown here is derived from an EMBL/GenBank/DDBJ whole genome shotgun (WGS) entry which is preliminary data.</text>
</comment>
<dbReference type="PANTHER" id="PTHR43009:SF6">
    <property type="entry name" value="HOMOGENTISATE PHYTYLTRANSFERASE 1, CHLOROPLASTIC"/>
    <property type="match status" value="1"/>
</dbReference>
<dbReference type="Proteomes" id="UP001603857">
    <property type="component" value="Unassembled WGS sequence"/>
</dbReference>
<keyword evidence="3" id="KW-0808">Transferase</keyword>
<evidence type="ECO:0000256" key="2">
    <source>
        <dbReference type="ARBA" id="ARBA00005985"/>
    </source>
</evidence>